<keyword evidence="3" id="KW-1185">Reference proteome</keyword>
<evidence type="ECO:0000313" key="2">
    <source>
        <dbReference type="EMBL" id="GEK58463.1"/>
    </source>
</evidence>
<dbReference type="STRING" id="1371.GCA_900166605_01485"/>
<protein>
    <submittedName>
        <fullName evidence="2">Membrane protein</fullName>
    </submittedName>
</protein>
<dbReference type="AlphaFoldDB" id="A0A510Y5P2"/>
<sequence>MKRWLLAAILFSAGILHFISPAKFERILPPWAPWRRAAVYISGAAELLLGIAFAVRQWSSYAGKPAAAFFVLVFPANIYMAVKKIPLRPNGRAYPLLYWLRLPLQLPLIQWALECSRNSANAR</sequence>
<accession>A0A510Y5P2</accession>
<evidence type="ECO:0000313" key="3">
    <source>
        <dbReference type="Proteomes" id="UP000321051"/>
    </source>
</evidence>
<keyword evidence="1" id="KW-1133">Transmembrane helix</keyword>
<gene>
    <name evidence="2" type="ORF">MHA01_13680</name>
</gene>
<dbReference type="PANTHER" id="PTHR36974">
    <property type="entry name" value="MEMBRANE PROTEIN-RELATED"/>
    <property type="match status" value="1"/>
</dbReference>
<feature type="transmembrane region" description="Helical" evidence="1">
    <location>
        <begin position="37"/>
        <end position="55"/>
    </location>
</feature>
<keyword evidence="1" id="KW-0472">Membrane</keyword>
<dbReference type="OrthoDB" id="327939at2"/>
<comment type="caution">
    <text evidence="2">The sequence shown here is derived from an EMBL/GenBank/DDBJ whole genome shotgun (WGS) entry which is preliminary data.</text>
</comment>
<dbReference type="RefSeq" id="WP_079475312.1">
    <property type="nucleotide sequence ID" value="NZ_BJUN01000006.1"/>
</dbReference>
<dbReference type="EMBL" id="BJUN01000006">
    <property type="protein sequence ID" value="GEK58463.1"/>
    <property type="molecule type" value="Genomic_DNA"/>
</dbReference>
<proteinExistence type="predicted"/>
<reference evidence="2 3" key="1">
    <citation type="submission" date="2019-07" db="EMBL/GenBank/DDBJ databases">
        <title>Whole genome shotgun sequence of Marinococcus halophilus NBRC 102359.</title>
        <authorList>
            <person name="Hosoyama A."/>
            <person name="Uohara A."/>
            <person name="Ohji S."/>
            <person name="Ichikawa N."/>
        </authorList>
    </citation>
    <scope>NUCLEOTIDE SEQUENCE [LARGE SCALE GENOMIC DNA]</scope>
    <source>
        <strain evidence="2 3">NBRC 102359</strain>
    </source>
</reference>
<organism evidence="2 3">
    <name type="scientific">Marinococcus halophilus</name>
    <dbReference type="NCBI Taxonomy" id="1371"/>
    <lineage>
        <taxon>Bacteria</taxon>
        <taxon>Bacillati</taxon>
        <taxon>Bacillota</taxon>
        <taxon>Bacilli</taxon>
        <taxon>Bacillales</taxon>
        <taxon>Bacillaceae</taxon>
        <taxon>Marinococcus</taxon>
    </lineage>
</organism>
<dbReference type="Proteomes" id="UP000321051">
    <property type="component" value="Unassembled WGS sequence"/>
</dbReference>
<keyword evidence="1" id="KW-0812">Transmembrane</keyword>
<name>A0A510Y5P2_MARHA</name>
<evidence type="ECO:0000256" key="1">
    <source>
        <dbReference type="SAM" id="Phobius"/>
    </source>
</evidence>
<feature type="transmembrane region" description="Helical" evidence="1">
    <location>
        <begin position="62"/>
        <end position="82"/>
    </location>
</feature>
<dbReference type="PANTHER" id="PTHR36974:SF1">
    <property type="entry name" value="DOXX FAMILY MEMBRANE PROTEIN"/>
    <property type="match status" value="1"/>
</dbReference>